<reference evidence="4" key="1">
    <citation type="journal article" date="2019" name="Int. J. Syst. Evol. Microbiol.">
        <title>The Global Catalogue of Microorganisms (GCM) 10K type strain sequencing project: providing services to taxonomists for standard genome sequencing and annotation.</title>
        <authorList>
            <consortium name="The Broad Institute Genomics Platform"/>
            <consortium name="The Broad Institute Genome Sequencing Center for Infectious Disease"/>
            <person name="Wu L."/>
            <person name="Ma J."/>
        </authorList>
    </citation>
    <scope>NUCLEOTIDE SEQUENCE [LARGE SCALE GENOMIC DNA]</scope>
    <source>
        <strain evidence="4">JCM 18514</strain>
    </source>
</reference>
<feature type="compositionally biased region" description="Low complexity" evidence="1">
    <location>
        <begin position="148"/>
        <end position="161"/>
    </location>
</feature>
<name>A0ABP9SLZ5_9MICC</name>
<dbReference type="Gene3D" id="3.30.530.20">
    <property type="match status" value="1"/>
</dbReference>
<dbReference type="InterPro" id="IPR023393">
    <property type="entry name" value="START-like_dom_sf"/>
</dbReference>
<evidence type="ECO:0000313" key="4">
    <source>
        <dbReference type="Proteomes" id="UP001500200"/>
    </source>
</evidence>
<feature type="region of interest" description="Disordered" evidence="1">
    <location>
        <begin position="148"/>
        <end position="254"/>
    </location>
</feature>
<comment type="caution">
    <text evidence="3">The sequence shown here is derived from an EMBL/GenBank/DDBJ whole genome shotgun (WGS) entry which is preliminary data.</text>
</comment>
<dbReference type="RefSeq" id="WP_345450699.1">
    <property type="nucleotide sequence ID" value="NZ_BAABKK010000024.1"/>
</dbReference>
<organism evidence="3 4">
    <name type="scientific">Arthrobacter gyeryongensis</name>
    <dbReference type="NCBI Taxonomy" id="1650592"/>
    <lineage>
        <taxon>Bacteria</taxon>
        <taxon>Bacillati</taxon>
        <taxon>Actinomycetota</taxon>
        <taxon>Actinomycetes</taxon>
        <taxon>Micrococcales</taxon>
        <taxon>Micrococcaceae</taxon>
        <taxon>Arthrobacter</taxon>
    </lineage>
</organism>
<dbReference type="CDD" id="cd07817">
    <property type="entry name" value="SRPBCC_8"/>
    <property type="match status" value="1"/>
</dbReference>
<keyword evidence="4" id="KW-1185">Reference proteome</keyword>
<evidence type="ECO:0000259" key="2">
    <source>
        <dbReference type="Pfam" id="PF03364"/>
    </source>
</evidence>
<sequence>MATVNRTIDVEVPVSVAYNQWTQFESFPEFMKGVEAVEQIDETALHFSTNVGGVKREFNAQILEQVPDSLVSWASIDGPRNAGTVSFEPLGADRTRVRVEIEWEPESFAEKAGSLVGIDDMRVSADLDKFKKFIEERGYETGAWRGSVAAGDVDDSGAAVSPAETTSELPAVDPDLTAPAAMGAADGGDPTRLGQYTEGDYGTARVTDLPAERIEGDYTAEESPRDPSMERGAESWPATEGGPGTETRPRQSDR</sequence>
<dbReference type="InterPro" id="IPR047137">
    <property type="entry name" value="ORF3"/>
</dbReference>
<dbReference type="EMBL" id="BAABKK010000024">
    <property type="protein sequence ID" value="GAA5197583.1"/>
    <property type="molecule type" value="Genomic_DNA"/>
</dbReference>
<dbReference type="PANTHER" id="PTHR33824:SF7">
    <property type="entry name" value="POLYKETIDE CYCLASE_DEHYDRASE AND LIPID TRANSPORT SUPERFAMILY PROTEIN"/>
    <property type="match status" value="1"/>
</dbReference>
<feature type="domain" description="Coenzyme Q-binding protein COQ10 START" evidence="2">
    <location>
        <begin position="10"/>
        <end position="118"/>
    </location>
</feature>
<dbReference type="InterPro" id="IPR005031">
    <property type="entry name" value="COQ10_START"/>
</dbReference>
<gene>
    <name evidence="3" type="ORF">GCM10023346_32610</name>
</gene>
<dbReference type="PANTHER" id="PTHR33824">
    <property type="entry name" value="POLYKETIDE CYCLASE/DEHYDRASE AND LIPID TRANSPORT SUPERFAMILY PROTEIN"/>
    <property type="match status" value="1"/>
</dbReference>
<dbReference type="Pfam" id="PF03364">
    <property type="entry name" value="Polyketide_cyc"/>
    <property type="match status" value="1"/>
</dbReference>
<proteinExistence type="predicted"/>
<evidence type="ECO:0000256" key="1">
    <source>
        <dbReference type="SAM" id="MobiDB-lite"/>
    </source>
</evidence>
<evidence type="ECO:0000313" key="3">
    <source>
        <dbReference type="EMBL" id="GAA5197583.1"/>
    </source>
</evidence>
<accession>A0ABP9SLZ5</accession>
<feature type="compositionally biased region" description="Basic and acidic residues" evidence="1">
    <location>
        <begin position="210"/>
        <end position="233"/>
    </location>
</feature>
<feature type="compositionally biased region" description="Low complexity" evidence="1">
    <location>
        <begin position="174"/>
        <end position="190"/>
    </location>
</feature>
<dbReference type="SUPFAM" id="SSF55961">
    <property type="entry name" value="Bet v1-like"/>
    <property type="match status" value="1"/>
</dbReference>
<protein>
    <recommendedName>
        <fullName evidence="2">Coenzyme Q-binding protein COQ10 START domain-containing protein</fullName>
    </recommendedName>
</protein>
<dbReference type="Proteomes" id="UP001500200">
    <property type="component" value="Unassembled WGS sequence"/>
</dbReference>